<organism evidence="1 2">
    <name type="scientific">Brassica cretica</name>
    <name type="common">Mustard</name>
    <dbReference type="NCBI Taxonomy" id="69181"/>
    <lineage>
        <taxon>Eukaryota</taxon>
        <taxon>Viridiplantae</taxon>
        <taxon>Streptophyta</taxon>
        <taxon>Embryophyta</taxon>
        <taxon>Tracheophyta</taxon>
        <taxon>Spermatophyta</taxon>
        <taxon>Magnoliopsida</taxon>
        <taxon>eudicotyledons</taxon>
        <taxon>Gunneridae</taxon>
        <taxon>Pentapetalae</taxon>
        <taxon>rosids</taxon>
        <taxon>malvids</taxon>
        <taxon>Brassicales</taxon>
        <taxon>Brassicaceae</taxon>
        <taxon>Brassiceae</taxon>
        <taxon>Brassica</taxon>
    </lineage>
</organism>
<proteinExistence type="predicted"/>
<dbReference type="Proteomes" id="UP000712600">
    <property type="component" value="Unassembled WGS sequence"/>
</dbReference>
<evidence type="ECO:0000313" key="1">
    <source>
        <dbReference type="EMBL" id="KAF3604386.1"/>
    </source>
</evidence>
<accession>A0A8S9SS05</accession>
<gene>
    <name evidence="1" type="ORF">F2Q69_00035388</name>
</gene>
<comment type="caution">
    <text evidence="1">The sequence shown here is derived from an EMBL/GenBank/DDBJ whole genome shotgun (WGS) entry which is preliminary data.</text>
</comment>
<sequence>MSIGCVNGNAHTCFELHYSRFFQIALSREQLVHRGICHFPAQANPREVDPAGIAGEVRGALAQQPIRARRGEQAEEDEERE</sequence>
<name>A0A8S9SS05_BRACR</name>
<evidence type="ECO:0000313" key="2">
    <source>
        <dbReference type="Proteomes" id="UP000712600"/>
    </source>
</evidence>
<dbReference type="AlphaFoldDB" id="A0A8S9SS05"/>
<reference evidence="1" key="1">
    <citation type="submission" date="2019-12" db="EMBL/GenBank/DDBJ databases">
        <title>Genome sequencing and annotation of Brassica cretica.</title>
        <authorList>
            <person name="Studholme D.J."/>
            <person name="Sarris P."/>
        </authorList>
    </citation>
    <scope>NUCLEOTIDE SEQUENCE</scope>
    <source>
        <strain evidence="1">PFS-109/04</strain>
        <tissue evidence="1">Leaf</tissue>
    </source>
</reference>
<dbReference type="EMBL" id="QGKX02000004">
    <property type="protein sequence ID" value="KAF3604386.1"/>
    <property type="molecule type" value="Genomic_DNA"/>
</dbReference>
<protein>
    <submittedName>
        <fullName evidence="1">Uncharacterized protein</fullName>
    </submittedName>
</protein>